<feature type="compositionally biased region" description="Basic and acidic residues" evidence="1">
    <location>
        <begin position="9"/>
        <end position="21"/>
    </location>
</feature>
<accession>A0A1G6Z4T3</accession>
<evidence type="ECO:0000259" key="2">
    <source>
        <dbReference type="Pfam" id="PF01609"/>
    </source>
</evidence>
<feature type="region of interest" description="Disordered" evidence="1">
    <location>
        <begin position="1"/>
        <end position="21"/>
    </location>
</feature>
<dbReference type="SUPFAM" id="SSF53098">
    <property type="entry name" value="Ribonuclease H-like"/>
    <property type="match status" value="1"/>
</dbReference>
<gene>
    <name evidence="4" type="ORF">SAMN04488694_1577</name>
    <name evidence="3" type="ORF">SAMN05192552_10851</name>
</gene>
<keyword evidence="5" id="KW-1185">Reference proteome</keyword>
<name>A0A1G6Z4T3_9EURY</name>
<dbReference type="AlphaFoldDB" id="A0A1G6Z4T3"/>
<dbReference type="Pfam" id="PF01609">
    <property type="entry name" value="DDE_Tnp_1"/>
    <property type="match status" value="1"/>
</dbReference>
<proteinExistence type="predicted"/>
<dbReference type="OrthoDB" id="225944at2157"/>
<evidence type="ECO:0000313" key="3">
    <source>
        <dbReference type="EMBL" id="SDD96967.1"/>
    </source>
</evidence>
<dbReference type="InterPro" id="IPR002559">
    <property type="entry name" value="Transposase_11"/>
</dbReference>
<dbReference type="InterPro" id="IPR012337">
    <property type="entry name" value="RNaseH-like_sf"/>
</dbReference>
<dbReference type="GO" id="GO:0004803">
    <property type="term" value="F:transposase activity"/>
    <property type="evidence" value="ECO:0007669"/>
    <property type="project" value="InterPro"/>
</dbReference>
<dbReference type="Proteomes" id="UP000199320">
    <property type="component" value="Unassembled WGS sequence"/>
</dbReference>
<evidence type="ECO:0000313" key="6">
    <source>
        <dbReference type="Proteomes" id="UP000324021"/>
    </source>
</evidence>
<organism evidence="3 6">
    <name type="scientific">Natrinema hispanicum</name>
    <dbReference type="NCBI Taxonomy" id="392421"/>
    <lineage>
        <taxon>Archaea</taxon>
        <taxon>Methanobacteriati</taxon>
        <taxon>Methanobacteriota</taxon>
        <taxon>Stenosarchaea group</taxon>
        <taxon>Halobacteria</taxon>
        <taxon>Halobacteriales</taxon>
        <taxon>Natrialbaceae</taxon>
        <taxon>Natrinema</taxon>
    </lineage>
</organism>
<reference evidence="5 6" key="2">
    <citation type="submission" date="2016-10" db="EMBL/GenBank/DDBJ databases">
        <authorList>
            <person name="Varghese N."/>
            <person name="Submissions S."/>
        </authorList>
    </citation>
    <scope>NUCLEOTIDE SEQUENCE [LARGE SCALE GENOMIC DNA]</scope>
    <source>
        <strain evidence="3 6">CDM_1</strain>
        <strain evidence="5">CDM_6</strain>
    </source>
</reference>
<dbReference type="RefSeq" id="WP_092936057.1">
    <property type="nucleotide sequence ID" value="NZ_FMZP01000085.1"/>
</dbReference>
<dbReference type="EMBL" id="FMZP01000085">
    <property type="protein sequence ID" value="SDD96967.1"/>
    <property type="molecule type" value="Genomic_DNA"/>
</dbReference>
<dbReference type="GO" id="GO:0003677">
    <property type="term" value="F:DNA binding"/>
    <property type="evidence" value="ECO:0007669"/>
    <property type="project" value="InterPro"/>
</dbReference>
<dbReference type="EMBL" id="FOIC01000057">
    <property type="protein sequence ID" value="SEU13152.1"/>
    <property type="molecule type" value="Genomic_DNA"/>
</dbReference>
<evidence type="ECO:0000256" key="1">
    <source>
        <dbReference type="SAM" id="MobiDB-lite"/>
    </source>
</evidence>
<reference evidence="4" key="1">
    <citation type="submission" date="2016-10" db="EMBL/GenBank/DDBJ databases">
        <authorList>
            <person name="de Groot N.N."/>
        </authorList>
    </citation>
    <scope>NUCLEOTIDE SEQUENCE [LARGE SCALE GENOMIC DNA]</scope>
    <source>
        <strain evidence="4">CDM_6</strain>
    </source>
</reference>
<dbReference type="GO" id="GO:0006313">
    <property type="term" value="P:DNA transposition"/>
    <property type="evidence" value="ECO:0007669"/>
    <property type="project" value="InterPro"/>
</dbReference>
<dbReference type="STRING" id="392421.SAMN04488694_1577"/>
<sequence>MTIPDENSEPARTDRPSRDEIENVLEHVRDALGFHDDHVANDVTPNAGETSGEGVQSKPRTAIDSFASSVEAAITALRASGSSSEPLTVAIDVTEFDAGYWSETVDPTAEDYDGREEPAARQSKFAVISAVSTPVPVVLGIEPVENPGVHDQSEHPRLADVVGSLLNQATQHVEIDTVLADRGFHSAGIIAAIERHDLTYIIPARPHPFVRGVISEVTAHRSPDYAVERDVTVPIVDQPYLTNFVLVREESTPGGYVVFLTNGELSDYESGAISERYRRRWLIENQAKTFRTRLETKSLPDELQCQDCLAAVAEVNAYSLANHLLKETSTQLTGRYVLRFDRFLQALYATQSNSAKTPSPAETEETQSARRDHEEIVASLAEQATNLCQDHDDLADVISGLEIEDDWFTGYAQPATATYDLEIIVSLFLYKHARGLSTAGLLDQLEKEDNGTTPFSLQQLPAASTLSHSWRNRFRQHERWVITDAADRIRHIYADHQEPR</sequence>
<evidence type="ECO:0000313" key="5">
    <source>
        <dbReference type="Proteomes" id="UP000199320"/>
    </source>
</evidence>
<protein>
    <submittedName>
        <fullName evidence="3">Transposase DDE domain-containing protein</fullName>
    </submittedName>
</protein>
<feature type="domain" description="Transposase IS4-like" evidence="2">
    <location>
        <begin position="160"/>
        <end position="289"/>
    </location>
</feature>
<feature type="region of interest" description="Disordered" evidence="1">
    <location>
        <begin position="35"/>
        <end position="58"/>
    </location>
</feature>
<evidence type="ECO:0000313" key="4">
    <source>
        <dbReference type="EMBL" id="SEU13152.1"/>
    </source>
</evidence>
<dbReference type="Proteomes" id="UP000324021">
    <property type="component" value="Unassembled WGS sequence"/>
</dbReference>